<dbReference type="PANTHER" id="PTHR43833">
    <property type="entry name" value="POTASSIUM CHANNEL PROTEIN 2-RELATED-RELATED"/>
    <property type="match status" value="1"/>
</dbReference>
<dbReference type="Gene3D" id="3.30.70.1450">
    <property type="entry name" value="Regulator of K+ conductance, C-terminal domain"/>
    <property type="match status" value="1"/>
</dbReference>
<dbReference type="EMBL" id="LAZR01015110">
    <property type="protein sequence ID" value="KKM14598.1"/>
    <property type="molecule type" value="Genomic_DNA"/>
</dbReference>
<accession>A0A0F9JXI7</accession>
<keyword evidence="2" id="KW-0633">Potassium transport</keyword>
<evidence type="ECO:0000313" key="8">
    <source>
        <dbReference type="EMBL" id="KKM14598.1"/>
    </source>
</evidence>
<dbReference type="InterPro" id="IPR003148">
    <property type="entry name" value="RCK_N"/>
</dbReference>
<dbReference type="PRINTS" id="PR00335">
    <property type="entry name" value="KUPTAKETRKA"/>
</dbReference>
<dbReference type="InterPro" id="IPR006036">
    <property type="entry name" value="K_uptake_TrkA"/>
</dbReference>
<protein>
    <recommendedName>
        <fullName evidence="9">Trk system potassium uptake protein TrkA</fullName>
    </recommendedName>
</protein>
<evidence type="ECO:0000256" key="2">
    <source>
        <dbReference type="ARBA" id="ARBA00022538"/>
    </source>
</evidence>
<feature type="domain" description="RCK C-terminal" evidence="7">
    <location>
        <begin position="136"/>
        <end position="215"/>
    </location>
</feature>
<sequence>MQIVIVGAGRVGARLSKVLDLEGHKVIVIDKSAKVFERLGKAFKGTTVEGIGYDLDVLQESGIDRADALVAVTNSDNANVVTALIAKNRFQVPKVIARIYDPLRERLYQTLGIQTFSTTSWAATKINNIITHAEVIRHMSFGNGEVEVVEGEVLPQLANKTLSELSIPGEVQPISVIRNGRAFVPTSGTVLEEKDGVAFTVMTSAVATLKKMLHI</sequence>
<evidence type="ECO:0000259" key="7">
    <source>
        <dbReference type="PROSITE" id="PS51202"/>
    </source>
</evidence>
<comment type="caution">
    <text evidence="8">The sequence shown here is derived from an EMBL/GenBank/DDBJ whole genome shotgun (WGS) entry which is preliminary data.</text>
</comment>
<keyword evidence="5" id="KW-0406">Ion transport</keyword>
<proteinExistence type="predicted"/>
<evidence type="ECO:0000256" key="1">
    <source>
        <dbReference type="ARBA" id="ARBA00022448"/>
    </source>
</evidence>
<evidence type="ECO:0000256" key="5">
    <source>
        <dbReference type="ARBA" id="ARBA00023065"/>
    </source>
</evidence>
<dbReference type="InterPro" id="IPR006037">
    <property type="entry name" value="RCK_C"/>
</dbReference>
<keyword evidence="3" id="KW-0630">Potassium</keyword>
<dbReference type="Pfam" id="PF02254">
    <property type="entry name" value="TrkA_N"/>
    <property type="match status" value="1"/>
</dbReference>
<organism evidence="8">
    <name type="scientific">marine sediment metagenome</name>
    <dbReference type="NCBI Taxonomy" id="412755"/>
    <lineage>
        <taxon>unclassified sequences</taxon>
        <taxon>metagenomes</taxon>
        <taxon>ecological metagenomes</taxon>
    </lineage>
</organism>
<dbReference type="Pfam" id="PF02080">
    <property type="entry name" value="TrkA_C"/>
    <property type="match status" value="1"/>
</dbReference>
<evidence type="ECO:0008006" key="9">
    <source>
        <dbReference type="Google" id="ProtNLM"/>
    </source>
</evidence>
<keyword evidence="4" id="KW-0520">NAD</keyword>
<dbReference type="SUPFAM" id="SSF51735">
    <property type="entry name" value="NAD(P)-binding Rossmann-fold domains"/>
    <property type="match status" value="1"/>
</dbReference>
<dbReference type="InterPro" id="IPR050721">
    <property type="entry name" value="Trk_Ktr_HKT_K-transport"/>
</dbReference>
<dbReference type="PROSITE" id="PS51202">
    <property type="entry name" value="RCK_C"/>
    <property type="match status" value="1"/>
</dbReference>
<evidence type="ECO:0000259" key="6">
    <source>
        <dbReference type="PROSITE" id="PS51201"/>
    </source>
</evidence>
<evidence type="ECO:0000256" key="3">
    <source>
        <dbReference type="ARBA" id="ARBA00022958"/>
    </source>
</evidence>
<dbReference type="GO" id="GO:0005886">
    <property type="term" value="C:plasma membrane"/>
    <property type="evidence" value="ECO:0007669"/>
    <property type="project" value="InterPro"/>
</dbReference>
<name>A0A0F9JXI7_9ZZZZ</name>
<gene>
    <name evidence="8" type="ORF">LCGC14_1704510</name>
</gene>
<dbReference type="PROSITE" id="PS51201">
    <property type="entry name" value="RCK_N"/>
    <property type="match status" value="1"/>
</dbReference>
<dbReference type="Gene3D" id="3.40.50.720">
    <property type="entry name" value="NAD(P)-binding Rossmann-like Domain"/>
    <property type="match status" value="1"/>
</dbReference>
<keyword evidence="1" id="KW-0813">Transport</keyword>
<feature type="domain" description="RCK N-terminal" evidence="6">
    <location>
        <begin position="1"/>
        <end position="118"/>
    </location>
</feature>
<dbReference type="SUPFAM" id="SSF116726">
    <property type="entry name" value="TrkA C-terminal domain-like"/>
    <property type="match status" value="1"/>
</dbReference>
<dbReference type="InterPro" id="IPR036721">
    <property type="entry name" value="RCK_C_sf"/>
</dbReference>
<dbReference type="AlphaFoldDB" id="A0A0F9JXI7"/>
<dbReference type="GO" id="GO:0015079">
    <property type="term" value="F:potassium ion transmembrane transporter activity"/>
    <property type="evidence" value="ECO:0007669"/>
    <property type="project" value="InterPro"/>
</dbReference>
<evidence type="ECO:0000256" key="4">
    <source>
        <dbReference type="ARBA" id="ARBA00023027"/>
    </source>
</evidence>
<dbReference type="PANTHER" id="PTHR43833:SF5">
    <property type="entry name" value="TRK SYSTEM POTASSIUM UPTAKE PROTEIN TRKA"/>
    <property type="match status" value="1"/>
</dbReference>
<reference evidence="8" key="1">
    <citation type="journal article" date="2015" name="Nature">
        <title>Complex archaea that bridge the gap between prokaryotes and eukaryotes.</title>
        <authorList>
            <person name="Spang A."/>
            <person name="Saw J.H."/>
            <person name="Jorgensen S.L."/>
            <person name="Zaremba-Niedzwiedzka K."/>
            <person name="Martijn J."/>
            <person name="Lind A.E."/>
            <person name="van Eijk R."/>
            <person name="Schleper C."/>
            <person name="Guy L."/>
            <person name="Ettema T.J."/>
        </authorList>
    </citation>
    <scope>NUCLEOTIDE SEQUENCE</scope>
</reference>
<dbReference type="InterPro" id="IPR036291">
    <property type="entry name" value="NAD(P)-bd_dom_sf"/>
</dbReference>